<evidence type="ECO:0000313" key="2">
    <source>
        <dbReference type="Proteomes" id="UP000799755"/>
    </source>
</evidence>
<comment type="caution">
    <text evidence="1">The sequence shown here is derived from an EMBL/GenBank/DDBJ whole genome shotgun (WGS) entry which is preliminary data.</text>
</comment>
<protein>
    <submittedName>
        <fullName evidence="1">Uncharacterized protein</fullName>
    </submittedName>
</protein>
<evidence type="ECO:0000313" key="1">
    <source>
        <dbReference type="EMBL" id="KAF2476292.1"/>
    </source>
</evidence>
<dbReference type="EMBL" id="MU003494">
    <property type="protein sequence ID" value="KAF2476292.1"/>
    <property type="molecule type" value="Genomic_DNA"/>
</dbReference>
<gene>
    <name evidence="1" type="ORF">BDR25DRAFT_339360</name>
</gene>
<dbReference type="Proteomes" id="UP000799755">
    <property type="component" value="Unassembled WGS sequence"/>
</dbReference>
<reference evidence="1" key="1">
    <citation type="journal article" date="2020" name="Stud. Mycol.">
        <title>101 Dothideomycetes genomes: a test case for predicting lifestyles and emergence of pathogens.</title>
        <authorList>
            <person name="Haridas S."/>
            <person name="Albert R."/>
            <person name="Binder M."/>
            <person name="Bloem J."/>
            <person name="Labutti K."/>
            <person name="Salamov A."/>
            <person name="Andreopoulos B."/>
            <person name="Baker S."/>
            <person name="Barry K."/>
            <person name="Bills G."/>
            <person name="Bluhm B."/>
            <person name="Cannon C."/>
            <person name="Castanera R."/>
            <person name="Culley D."/>
            <person name="Daum C."/>
            <person name="Ezra D."/>
            <person name="Gonzalez J."/>
            <person name="Henrissat B."/>
            <person name="Kuo A."/>
            <person name="Liang C."/>
            <person name="Lipzen A."/>
            <person name="Lutzoni F."/>
            <person name="Magnuson J."/>
            <person name="Mondo S."/>
            <person name="Nolan M."/>
            <person name="Ohm R."/>
            <person name="Pangilinan J."/>
            <person name="Park H.-J."/>
            <person name="Ramirez L."/>
            <person name="Alfaro M."/>
            <person name="Sun H."/>
            <person name="Tritt A."/>
            <person name="Yoshinaga Y."/>
            <person name="Zwiers L.-H."/>
            <person name="Turgeon B."/>
            <person name="Goodwin S."/>
            <person name="Spatafora J."/>
            <person name="Crous P."/>
            <person name="Grigoriev I."/>
        </authorList>
    </citation>
    <scope>NUCLEOTIDE SEQUENCE</scope>
    <source>
        <strain evidence="1">ATCC 200398</strain>
    </source>
</reference>
<sequence>MDPPTPEASGLDEDEFLYPESLSNPVSSLGGMAVKLEREQSTDPDSQDRLQIPSPIPIFPKPLALSYCNFKNHFSAYGYMDGTRMEAASFLVAPLLRHYFPKTKFEYWRLARQDESLFQCIPVDGTTYWMVTTKSLKQEGAGDDSDPSREAMIFQRSLVLLVIIVTSYPFLEARERGRINSINFSDKALGNSGEVMVDETVARRGNVVVLGGRTRPSAPSFEFFTFDVDGGHGHSLVPCFGQPEQHQTGFRTNRFSLETEDVDKVDIMFRMFAESGSGSCVFNANTLSRLGVRLPPLHRVRQRSAESQALHKDLTPEGSDDMTDEYLRSLKINRNGKLLGAGGRFLTKEKDLKAKRLASARGIKFALPEFKSDMDRSRERRDRDRARRKR</sequence>
<keyword evidence="2" id="KW-1185">Reference proteome</keyword>
<name>A0ACB6RCP7_9PLEO</name>
<proteinExistence type="predicted"/>
<organism evidence="1 2">
    <name type="scientific">Lindgomyces ingoldianus</name>
    <dbReference type="NCBI Taxonomy" id="673940"/>
    <lineage>
        <taxon>Eukaryota</taxon>
        <taxon>Fungi</taxon>
        <taxon>Dikarya</taxon>
        <taxon>Ascomycota</taxon>
        <taxon>Pezizomycotina</taxon>
        <taxon>Dothideomycetes</taxon>
        <taxon>Pleosporomycetidae</taxon>
        <taxon>Pleosporales</taxon>
        <taxon>Lindgomycetaceae</taxon>
        <taxon>Lindgomyces</taxon>
    </lineage>
</organism>
<accession>A0ACB6RCP7</accession>